<evidence type="ECO:0000313" key="4">
    <source>
        <dbReference type="EMBL" id="ALU11516.1"/>
    </source>
</evidence>
<dbReference type="InterPro" id="IPR036866">
    <property type="entry name" value="RibonucZ/Hydroxyglut_hydro"/>
</dbReference>
<dbReference type="AlphaFoldDB" id="A0A0U3FZJ8"/>
<accession>A0A0U3FZJ8</accession>
<dbReference type="InterPro" id="IPR022877">
    <property type="entry name" value="UPF0173"/>
</dbReference>
<dbReference type="SUPFAM" id="SSF56281">
    <property type="entry name" value="Metallo-hydrolase/oxidoreductase"/>
    <property type="match status" value="1"/>
</dbReference>
<evidence type="ECO:0000259" key="3">
    <source>
        <dbReference type="SMART" id="SM00849"/>
    </source>
</evidence>
<dbReference type="EMBL" id="CP006867">
    <property type="protein sequence ID" value="ALU11516.1"/>
    <property type="molecule type" value="Genomic_DNA"/>
</dbReference>
<reference evidence="4 5" key="1">
    <citation type="submission" date="2013-11" db="EMBL/GenBank/DDBJ databases">
        <title>Comparative genomics of Ignicoccus.</title>
        <authorList>
            <person name="Podar M."/>
        </authorList>
    </citation>
    <scope>NUCLEOTIDE SEQUENCE [LARGE SCALE GENOMIC DNA]</scope>
    <source>
        <strain evidence="4 5">DSM 13165</strain>
    </source>
</reference>
<evidence type="ECO:0000256" key="1">
    <source>
        <dbReference type="ARBA" id="ARBA00022801"/>
    </source>
</evidence>
<keyword evidence="1 2" id="KW-0378">Hydrolase</keyword>
<dbReference type="InterPro" id="IPR050114">
    <property type="entry name" value="UPF0173_UPF0282_UlaG_hydrolase"/>
</dbReference>
<dbReference type="STRING" id="940295.EYM_01945"/>
<evidence type="ECO:0000313" key="5">
    <source>
        <dbReference type="Proteomes" id="UP000060778"/>
    </source>
</evidence>
<proteinExistence type="inferred from homology"/>
<dbReference type="SMART" id="SM00849">
    <property type="entry name" value="Lactamase_B"/>
    <property type="match status" value="1"/>
</dbReference>
<dbReference type="InterPro" id="IPR001279">
    <property type="entry name" value="Metallo-B-lactamas"/>
</dbReference>
<dbReference type="NCBIfam" id="NF001911">
    <property type="entry name" value="PRK00685.1"/>
    <property type="match status" value="1"/>
</dbReference>
<dbReference type="GO" id="GO:0016787">
    <property type="term" value="F:hydrolase activity"/>
    <property type="evidence" value="ECO:0007669"/>
    <property type="project" value="UniProtKB-UniRule"/>
</dbReference>
<dbReference type="HAMAP" id="MF_00457">
    <property type="entry name" value="UPF0173"/>
    <property type="match status" value="1"/>
</dbReference>
<organism evidence="4 5">
    <name type="scientific">Ignicoccus islandicus DSM 13165</name>
    <dbReference type="NCBI Taxonomy" id="940295"/>
    <lineage>
        <taxon>Archaea</taxon>
        <taxon>Thermoproteota</taxon>
        <taxon>Thermoprotei</taxon>
        <taxon>Desulfurococcales</taxon>
        <taxon>Desulfurococcaceae</taxon>
        <taxon>Ignicoccus</taxon>
    </lineage>
</organism>
<dbReference type="Gene3D" id="3.60.15.10">
    <property type="entry name" value="Ribonuclease Z/Hydroxyacylglutathione hydrolase-like"/>
    <property type="match status" value="1"/>
</dbReference>
<dbReference type="PANTHER" id="PTHR43546">
    <property type="entry name" value="UPF0173 METAL-DEPENDENT HYDROLASE MJ1163-RELATED"/>
    <property type="match status" value="1"/>
</dbReference>
<dbReference type="Pfam" id="PF13483">
    <property type="entry name" value="Lactamase_B_3"/>
    <property type="match status" value="1"/>
</dbReference>
<gene>
    <name evidence="4" type="ORF">EYM_01945</name>
</gene>
<dbReference type="Proteomes" id="UP000060778">
    <property type="component" value="Chromosome"/>
</dbReference>
<protein>
    <recommendedName>
        <fullName evidence="2">UPF0173 metal-dependent hydrolase EYM_01945</fullName>
    </recommendedName>
</protein>
<sequence>MKFKLTYLGHSAFHVEYNGKGIVIDPWIENPLSPMSLDQFLDKFPVDLVVITHAHEDHIGNAEEIMRRTGAKFFAIHEIFVDLTKKGFEGVGANIGGPANLSSIVPGLSIAMTPATHSSYDKGVPTGVILFFDGEAGLYHAGDTGLFAEMQFIGELYAPKVALLPIGGHYTMDITQAVYATKMLKPKVVVPMHYDTFPPIKADPNEFKKRVESEGLAQVRVMRPGETEVFEF</sequence>
<dbReference type="KEGG" id="iis:EYM_01945"/>
<feature type="domain" description="Metallo-beta-lactamase" evidence="3">
    <location>
        <begin position="9"/>
        <end position="193"/>
    </location>
</feature>
<dbReference type="PANTHER" id="PTHR43546:SF3">
    <property type="entry name" value="UPF0173 METAL-DEPENDENT HYDROLASE MJ1163"/>
    <property type="match status" value="1"/>
</dbReference>
<name>A0A0U3FZJ8_9CREN</name>
<keyword evidence="5" id="KW-1185">Reference proteome</keyword>
<evidence type="ECO:0000256" key="2">
    <source>
        <dbReference type="HAMAP-Rule" id="MF_00457"/>
    </source>
</evidence>
<comment type="similarity">
    <text evidence="2">Belongs to the UPF0173 family.</text>
</comment>